<dbReference type="Gene3D" id="2.30.40.10">
    <property type="entry name" value="Urease, subunit C, domain 1"/>
    <property type="match status" value="2"/>
</dbReference>
<feature type="domain" description="Amidohydrolase-related" evidence="1">
    <location>
        <begin position="304"/>
        <end position="366"/>
    </location>
</feature>
<protein>
    <submittedName>
        <fullName evidence="2">Amidohydrolase family protein</fullName>
    </submittedName>
</protein>
<evidence type="ECO:0000259" key="1">
    <source>
        <dbReference type="Pfam" id="PF01979"/>
    </source>
</evidence>
<sequence>MRLYSNYIVLKDSVAEGTIEIEGEHIKEVRIGDRPEGEFLDCTGKFVMPGMINIQSRNFDLGEAERYFSQYPMLRQFNRVDRASALSGITTVYHSIDIEEFLRGYDGEQAVERLNKLRIYKEEKHLVEHKIHLKFRIGDIRNIEFMKHLISNGLVDLITYMGSVRGEQEYFKDEYFLEYLKEKFDIKDRLAWAILERIKERRFEINQEEIAYRFKYAASARIPVATTKYRLSESMEKKYSSKISIILDPVEPEALDYVQKNHKYATIDASNLWDLDKILNYSSGVAKGSFNILTASHSPEDLLESVFMMAQEIGLVETVRMVSYNPAKALGLKGKGSIAKGSCADLIVVEYDGGLPMNMMTICSGKVVSELSYRSGQTGRGRR</sequence>
<evidence type="ECO:0000313" key="3">
    <source>
        <dbReference type="Proteomes" id="UP001595916"/>
    </source>
</evidence>
<dbReference type="EMBL" id="JBHSHL010000005">
    <property type="protein sequence ID" value="MFC4803821.1"/>
    <property type="molecule type" value="Genomic_DNA"/>
</dbReference>
<dbReference type="InterPro" id="IPR006680">
    <property type="entry name" value="Amidohydro-rel"/>
</dbReference>
<dbReference type="Pfam" id="PF01979">
    <property type="entry name" value="Amidohydro_1"/>
    <property type="match status" value="1"/>
</dbReference>
<comment type="caution">
    <text evidence="2">The sequence shown here is derived from an EMBL/GenBank/DDBJ whole genome shotgun (WGS) entry which is preliminary data.</text>
</comment>
<dbReference type="InterPro" id="IPR051781">
    <property type="entry name" value="Metallo-dep_Hydrolase"/>
</dbReference>
<dbReference type="RefSeq" id="WP_379787285.1">
    <property type="nucleotide sequence ID" value="NZ_JBHSHL010000005.1"/>
</dbReference>
<accession>A0ABV9QJJ7</accession>
<gene>
    <name evidence="2" type="ORF">ACFO4R_01880</name>
</gene>
<organism evidence="2 3">
    <name type="scientific">Filifactor villosus</name>
    <dbReference type="NCBI Taxonomy" id="29374"/>
    <lineage>
        <taxon>Bacteria</taxon>
        <taxon>Bacillati</taxon>
        <taxon>Bacillota</taxon>
        <taxon>Clostridia</taxon>
        <taxon>Peptostreptococcales</taxon>
        <taxon>Filifactoraceae</taxon>
        <taxon>Filifactor</taxon>
    </lineage>
</organism>
<dbReference type="InterPro" id="IPR011059">
    <property type="entry name" value="Metal-dep_hydrolase_composite"/>
</dbReference>
<dbReference type="Proteomes" id="UP001595916">
    <property type="component" value="Unassembled WGS sequence"/>
</dbReference>
<evidence type="ECO:0000313" key="2">
    <source>
        <dbReference type="EMBL" id="MFC4803821.1"/>
    </source>
</evidence>
<proteinExistence type="predicted"/>
<keyword evidence="3" id="KW-1185">Reference proteome</keyword>
<dbReference type="PANTHER" id="PTHR43135">
    <property type="entry name" value="ALPHA-D-RIBOSE 1-METHYLPHOSPHONATE 5-TRIPHOSPHATE DIPHOSPHATASE"/>
    <property type="match status" value="1"/>
</dbReference>
<reference evidence="3" key="1">
    <citation type="journal article" date="2019" name="Int. J. Syst. Evol. Microbiol.">
        <title>The Global Catalogue of Microorganisms (GCM) 10K type strain sequencing project: providing services to taxonomists for standard genome sequencing and annotation.</title>
        <authorList>
            <consortium name="The Broad Institute Genomics Platform"/>
            <consortium name="The Broad Institute Genome Sequencing Center for Infectious Disease"/>
            <person name="Wu L."/>
            <person name="Ma J."/>
        </authorList>
    </citation>
    <scope>NUCLEOTIDE SEQUENCE [LARGE SCALE GENOMIC DNA]</scope>
    <source>
        <strain evidence="3">CCUG 46385</strain>
    </source>
</reference>
<dbReference type="Gene3D" id="3.20.20.140">
    <property type="entry name" value="Metal-dependent hydrolases"/>
    <property type="match status" value="2"/>
</dbReference>
<dbReference type="SUPFAM" id="SSF51338">
    <property type="entry name" value="Composite domain of metallo-dependent hydrolases"/>
    <property type="match status" value="1"/>
</dbReference>
<dbReference type="PANTHER" id="PTHR43135:SF3">
    <property type="entry name" value="ALPHA-D-RIBOSE 1-METHYLPHOSPHONATE 5-TRIPHOSPHATE DIPHOSPHATASE"/>
    <property type="match status" value="1"/>
</dbReference>
<name>A0ABV9QJJ7_9FIRM</name>